<dbReference type="SUPFAM" id="SSF55347">
    <property type="entry name" value="Glyceraldehyde-3-phosphate dehydrogenase-like, C-terminal domain"/>
    <property type="match status" value="1"/>
</dbReference>
<dbReference type="Proteomes" id="UP001597492">
    <property type="component" value="Unassembled WGS sequence"/>
</dbReference>
<dbReference type="Gene3D" id="3.30.360.10">
    <property type="entry name" value="Dihydrodipicolinate Reductase, domain 2"/>
    <property type="match status" value="1"/>
</dbReference>
<evidence type="ECO:0000256" key="1">
    <source>
        <dbReference type="ARBA" id="ARBA00023027"/>
    </source>
</evidence>
<feature type="domain" description="GFO/IDH/MocA-like oxidoreductase" evidence="3">
    <location>
        <begin position="140"/>
        <end position="249"/>
    </location>
</feature>
<feature type="domain" description="Gfo/Idh/MocA-like oxidoreductase N-terminal" evidence="2">
    <location>
        <begin position="4"/>
        <end position="116"/>
    </location>
</feature>
<reference evidence="5" key="1">
    <citation type="journal article" date="2019" name="Int. J. Syst. Evol. Microbiol.">
        <title>The Global Catalogue of Microorganisms (GCM) 10K type strain sequencing project: providing services to taxonomists for standard genome sequencing and annotation.</title>
        <authorList>
            <consortium name="The Broad Institute Genomics Platform"/>
            <consortium name="The Broad Institute Genome Sequencing Center for Infectious Disease"/>
            <person name="Wu L."/>
            <person name="Ma J."/>
        </authorList>
    </citation>
    <scope>NUCLEOTIDE SEQUENCE [LARGE SCALE GENOMIC DNA]</scope>
    <source>
        <strain evidence="5">TISTR 1514</strain>
    </source>
</reference>
<dbReference type="InterPro" id="IPR000683">
    <property type="entry name" value="Gfo/Idh/MocA-like_OxRdtase_N"/>
</dbReference>
<keyword evidence="1" id="KW-0520">NAD</keyword>
<dbReference type="InterPro" id="IPR050424">
    <property type="entry name" value="Gfo-Idh-MocA_inositol_DH"/>
</dbReference>
<dbReference type="Gene3D" id="3.40.50.720">
    <property type="entry name" value="NAD(P)-binding Rossmann-like Domain"/>
    <property type="match status" value="1"/>
</dbReference>
<dbReference type="SUPFAM" id="SSF51735">
    <property type="entry name" value="NAD(P)-binding Rossmann-fold domains"/>
    <property type="match status" value="1"/>
</dbReference>
<dbReference type="InterPro" id="IPR036291">
    <property type="entry name" value="NAD(P)-bd_dom_sf"/>
</dbReference>
<evidence type="ECO:0000259" key="3">
    <source>
        <dbReference type="Pfam" id="PF22725"/>
    </source>
</evidence>
<organism evidence="4 5">
    <name type="scientific">Gulosibacter faecalis</name>
    <dbReference type="NCBI Taxonomy" id="272240"/>
    <lineage>
        <taxon>Bacteria</taxon>
        <taxon>Bacillati</taxon>
        <taxon>Actinomycetota</taxon>
        <taxon>Actinomycetes</taxon>
        <taxon>Micrococcales</taxon>
        <taxon>Microbacteriaceae</taxon>
        <taxon>Gulosibacter</taxon>
    </lineage>
</organism>
<evidence type="ECO:0000313" key="4">
    <source>
        <dbReference type="EMBL" id="MFD2757999.1"/>
    </source>
</evidence>
<evidence type="ECO:0000313" key="5">
    <source>
        <dbReference type="Proteomes" id="UP001597492"/>
    </source>
</evidence>
<dbReference type="PANTHER" id="PTHR43593:SF1">
    <property type="entry name" value="INOSITOL 2-DEHYDROGENASE"/>
    <property type="match status" value="1"/>
</dbReference>
<protein>
    <submittedName>
        <fullName evidence="4">Gfo/Idh/MocA family oxidoreductase</fullName>
    </submittedName>
</protein>
<dbReference type="InterPro" id="IPR055170">
    <property type="entry name" value="GFO_IDH_MocA-like_dom"/>
</dbReference>
<dbReference type="EMBL" id="JBHUNE010000005">
    <property type="protein sequence ID" value="MFD2757999.1"/>
    <property type="molecule type" value="Genomic_DNA"/>
</dbReference>
<dbReference type="Pfam" id="PF22725">
    <property type="entry name" value="GFO_IDH_MocA_C3"/>
    <property type="match status" value="1"/>
</dbReference>
<sequence>MTIGIAVIGAGLMGADHALRVEREIKGAHLAVLADLDTERAAEVIAESGSTVARVEVDPSAAIAADDVDAVIIAAPDHFHVPLTLAALRAGKHVLCEKPLAPTATECLEVLELEQQLASDGAAPRVTLGFMRRFDPGCMELRQTRESGELGEALMLHCAHRNVDPYPGDSEHTVTASAVHEFDFVPWLLGSEVTTVSWQAGKSSSRTTRRDPQLVLLETADGVLTTLELFMSAEYGYEVRGELVFERGTQSLRDLPLTDTRHALAHRTAFPVDSTRKYAEAYRGELQAWIASIRAGASPDSFGLATAWDGYAAAAVAEAVVESLRAGDARRVGVSTIERPELYR</sequence>
<dbReference type="Pfam" id="PF01408">
    <property type="entry name" value="GFO_IDH_MocA"/>
    <property type="match status" value="1"/>
</dbReference>
<name>A0ABW5UZY3_9MICO</name>
<dbReference type="RefSeq" id="WP_019619719.1">
    <property type="nucleotide sequence ID" value="NZ_JBHUNE010000005.1"/>
</dbReference>
<keyword evidence="5" id="KW-1185">Reference proteome</keyword>
<proteinExistence type="predicted"/>
<evidence type="ECO:0000259" key="2">
    <source>
        <dbReference type="Pfam" id="PF01408"/>
    </source>
</evidence>
<dbReference type="PANTHER" id="PTHR43593">
    <property type="match status" value="1"/>
</dbReference>
<accession>A0ABW5UZY3</accession>
<comment type="caution">
    <text evidence="4">The sequence shown here is derived from an EMBL/GenBank/DDBJ whole genome shotgun (WGS) entry which is preliminary data.</text>
</comment>
<gene>
    <name evidence="4" type="ORF">ACFSW7_06370</name>
</gene>